<gene>
    <name evidence="9" type="ORF">S7711_09058</name>
</gene>
<feature type="region of interest" description="Disordered" evidence="6">
    <location>
        <begin position="1"/>
        <end position="32"/>
    </location>
</feature>
<dbReference type="InterPro" id="IPR000649">
    <property type="entry name" value="IF-2B-related"/>
</dbReference>
<dbReference type="Proteomes" id="UP000028045">
    <property type="component" value="Unassembled WGS sequence"/>
</dbReference>
<keyword evidence="10" id="KW-1185">Reference proteome</keyword>
<evidence type="ECO:0000256" key="4">
    <source>
        <dbReference type="RuleBase" id="RU003814"/>
    </source>
</evidence>
<dbReference type="GO" id="GO:0003677">
    <property type="term" value="F:DNA binding"/>
    <property type="evidence" value="ECO:0007669"/>
    <property type="project" value="InterPro"/>
</dbReference>
<dbReference type="GO" id="GO:0008270">
    <property type="term" value="F:zinc ion binding"/>
    <property type="evidence" value="ECO:0007669"/>
    <property type="project" value="InterPro"/>
</dbReference>
<feature type="compositionally biased region" description="Low complexity" evidence="6">
    <location>
        <begin position="194"/>
        <end position="222"/>
    </location>
</feature>
<dbReference type="EMBL" id="KL648626">
    <property type="protein sequence ID" value="KEY67263.1"/>
    <property type="molecule type" value="Genomic_DNA"/>
</dbReference>
<evidence type="ECO:0008006" key="11">
    <source>
        <dbReference type="Google" id="ProtNLM"/>
    </source>
</evidence>
<organism evidence="9 10">
    <name type="scientific">Stachybotrys chartarum (strain CBS 109288 / IBT 7711)</name>
    <name type="common">Toxic black mold</name>
    <name type="synonym">Stilbospora chartarum</name>
    <dbReference type="NCBI Taxonomy" id="1280523"/>
    <lineage>
        <taxon>Eukaryota</taxon>
        <taxon>Fungi</taxon>
        <taxon>Dikarya</taxon>
        <taxon>Ascomycota</taxon>
        <taxon>Pezizomycotina</taxon>
        <taxon>Sordariomycetes</taxon>
        <taxon>Hypocreomycetidae</taxon>
        <taxon>Hypocreales</taxon>
        <taxon>Stachybotryaceae</taxon>
        <taxon>Stachybotrys</taxon>
    </lineage>
</organism>
<dbReference type="GO" id="GO:0000981">
    <property type="term" value="F:DNA-binding transcription factor activity, RNA polymerase II-specific"/>
    <property type="evidence" value="ECO:0007669"/>
    <property type="project" value="InterPro"/>
</dbReference>
<dbReference type="PANTHER" id="PTHR46910">
    <property type="entry name" value="TRANSCRIPTION FACTOR PDR1"/>
    <property type="match status" value="1"/>
</dbReference>
<dbReference type="Pfam" id="PF01008">
    <property type="entry name" value="IF-2B"/>
    <property type="match status" value="1"/>
</dbReference>
<comment type="similarity">
    <text evidence="1 4">Belongs to the eIF-2B alpha/beta/delta subunits family.</text>
</comment>
<protein>
    <recommendedName>
        <fullName evidence="11">Zn(2)-C6 fungal-type domain-containing protein</fullName>
    </recommendedName>
</protein>
<keyword evidence="2" id="KW-0479">Metal-binding</keyword>
<dbReference type="GO" id="GO:0006351">
    <property type="term" value="P:DNA-templated transcription"/>
    <property type="evidence" value="ECO:0007669"/>
    <property type="project" value="InterPro"/>
</dbReference>
<dbReference type="Pfam" id="PF00293">
    <property type="entry name" value="NUDIX"/>
    <property type="match status" value="1"/>
</dbReference>
<dbReference type="InterPro" id="IPR000086">
    <property type="entry name" value="NUDIX_hydrolase_dom"/>
</dbReference>
<evidence type="ECO:0000313" key="9">
    <source>
        <dbReference type="EMBL" id="KEY67263.1"/>
    </source>
</evidence>
<dbReference type="HOGENOM" id="CLU_007934_0_0_1"/>
<evidence type="ECO:0000256" key="2">
    <source>
        <dbReference type="ARBA" id="ARBA00022723"/>
    </source>
</evidence>
<feature type="region of interest" description="Disordered" evidence="6">
    <location>
        <begin position="194"/>
        <end position="228"/>
    </location>
</feature>
<dbReference type="InterPro" id="IPR037171">
    <property type="entry name" value="NagB/RpiA_transferase-like"/>
</dbReference>
<dbReference type="Gene3D" id="4.10.240.10">
    <property type="entry name" value="Zn(2)-C6 fungal-type DNA-binding domain"/>
    <property type="match status" value="1"/>
</dbReference>
<evidence type="ECO:0000256" key="1">
    <source>
        <dbReference type="ARBA" id="ARBA00007251"/>
    </source>
</evidence>
<dbReference type="Pfam" id="PF04082">
    <property type="entry name" value="Fungal_trans"/>
    <property type="match status" value="1"/>
</dbReference>
<dbReference type="SUPFAM" id="SSF57701">
    <property type="entry name" value="Zn2/Cys6 DNA-binding domain"/>
    <property type="match status" value="1"/>
</dbReference>
<dbReference type="CDD" id="cd00067">
    <property type="entry name" value="GAL4"/>
    <property type="match status" value="1"/>
</dbReference>
<dbReference type="InterPro" id="IPR001138">
    <property type="entry name" value="Zn2Cys6_DnaBD"/>
</dbReference>
<dbReference type="InterPro" id="IPR042529">
    <property type="entry name" value="IF_2B-like_C"/>
</dbReference>
<feature type="coiled-coil region" evidence="5">
    <location>
        <begin position="75"/>
        <end position="102"/>
    </location>
</feature>
<feature type="domain" description="Zn(2)-C6 fungal-type" evidence="7">
    <location>
        <begin position="39"/>
        <end position="68"/>
    </location>
</feature>
<name>A0A084APN4_STACB</name>
<evidence type="ECO:0000256" key="3">
    <source>
        <dbReference type="ARBA" id="ARBA00023242"/>
    </source>
</evidence>
<dbReference type="Pfam" id="PF00172">
    <property type="entry name" value="Zn_clus"/>
    <property type="match status" value="1"/>
</dbReference>
<keyword evidence="5" id="KW-0175">Coiled coil</keyword>
<sequence length="1208" mass="130869">MIQSGGSEPGDRRSSSQRLPVNPRRHKVAPEQRKRVATACNSCNIRRIKCSGDRPCHQCSSAARECVYPPSVEKISISRSELDSLRRKVEAYEKVLTDAGRASELLQHQSPLSEGAASPGGTWAPSVVSLDSAAAAATQSSEHEDAAAPGGIDSRLLRDGDGVTRFFGETSAAAFLDHLNEFMNLMTTSLMYHQHSPSSSQAQPIRSSGAGSSGTLLPSSGTYHTRDSRPLRTVDVSPLWVPPTPSLSAMLTELRSVIQDGGNGERISGGIYFWGDLVLAENRDDMAFVNAALAVLYYRSTGSRAQQQRSGGSPKDSPQPSEVFFSRAIRLLSNPLDVSRRADISDVATLSLLGLYLIQTNRCDAAGMYISTAIRTGVMLGAHRGWVDERGKRTFWTAYVLDRWVSCVLGRPPSIADEAVQLPPPEDALGMPSPAGLRAHVELARISGNIVAHASGISTTGMPSSFGQTLERTTWLLEQWESSLPAALRLNHDGASDDPTVCLLHMQHNHLVMMATRPVFFAAVKRTLAERLGSGVGPVTAPHPELRHLQNCASAAQRILDLARRVAAQDSQRRGPSSPPILLHAGLQNIFDAVVCLLLQELVADTSIADEELASRNGAVEFAVGCFEDEGGDFARDAAGVVARLKGLVEELRLRMRGADRLEGGSALYGDLVALMGADWPLTGEYDEFMDIPCPQRLIAKGPVRMPDDDKLQHRSVAASFLLRFPNDDTSQRPKVALFRRSDKVRTYQHRYAPISGSVDPSDPSPLHTAVREIREETSLAPPLIRLFRTGKPYSFRDDAVGRVWHIHPFAFVLSVRATEAAHIKLDWEHDSYAWFDVGDVGAGAVADRVPRLGESLRRVWFDLDLGEEAGGALARGLLALQRDHESGARQLAGKAVDIFVDVVARLGPSSRDAWWRNARLAAWHLWKNGREAMGASILSVLLTSLSLIEARLPPASTAPLPTAFTNNAVAAIKGFSERHGESSKRIASSFATFLTETFPGKKHVTILTLSHSSTIRSCIAHALQDPAAPSLDIRVLESRPLFEGVVLARSLADTIATTPCPSSTAAIYTDACAAIASRSIDMLLLGADLIDRAGRVSNKVGSLPAVLCARHVAPAAKVVALAEKSKVLPFDPPHQELEENDPGELVRAWGEARPSPGMVTVRNAYFEWVPQGLVDSYVTEDGVLTTEGIEAWATEERKRADGFFSDL</sequence>
<dbReference type="InterPro" id="IPR036864">
    <property type="entry name" value="Zn2-C6_fun-type_DNA-bd_sf"/>
</dbReference>
<proteinExistence type="inferred from homology"/>
<dbReference type="InterPro" id="IPR050987">
    <property type="entry name" value="AtrR-like"/>
</dbReference>
<evidence type="ECO:0000259" key="8">
    <source>
        <dbReference type="PROSITE" id="PS51462"/>
    </source>
</evidence>
<dbReference type="OrthoDB" id="3266505at2759"/>
<dbReference type="PROSITE" id="PS50048">
    <property type="entry name" value="ZN2_CY6_FUNGAL_2"/>
    <property type="match status" value="1"/>
</dbReference>
<feature type="domain" description="Nudix hydrolase" evidence="8">
    <location>
        <begin position="712"/>
        <end position="859"/>
    </location>
</feature>
<keyword evidence="3" id="KW-0539">Nucleus</keyword>
<dbReference type="Gene3D" id="3.90.79.10">
    <property type="entry name" value="Nucleoside Triphosphate Pyrophosphohydrolase"/>
    <property type="match status" value="1"/>
</dbReference>
<dbReference type="Gene3D" id="3.40.50.10470">
    <property type="entry name" value="Translation initiation factor eif-2b, domain 2"/>
    <property type="match status" value="1"/>
</dbReference>
<feature type="region of interest" description="Disordered" evidence="6">
    <location>
        <begin position="134"/>
        <end position="154"/>
    </location>
</feature>
<dbReference type="InterPro" id="IPR007219">
    <property type="entry name" value="XnlR_reg_dom"/>
</dbReference>
<dbReference type="SMART" id="SM00906">
    <property type="entry name" value="Fungal_trans"/>
    <property type="match status" value="1"/>
</dbReference>
<evidence type="ECO:0000256" key="5">
    <source>
        <dbReference type="SAM" id="Coils"/>
    </source>
</evidence>
<evidence type="ECO:0000256" key="6">
    <source>
        <dbReference type="SAM" id="MobiDB-lite"/>
    </source>
</evidence>
<dbReference type="InterPro" id="IPR015797">
    <property type="entry name" value="NUDIX_hydrolase-like_dom_sf"/>
</dbReference>
<reference evidence="9 10" key="1">
    <citation type="journal article" date="2014" name="BMC Genomics">
        <title>Comparative genome sequencing reveals chemotype-specific gene clusters in the toxigenic black mold Stachybotrys.</title>
        <authorList>
            <person name="Semeiks J."/>
            <person name="Borek D."/>
            <person name="Otwinowski Z."/>
            <person name="Grishin N.V."/>
        </authorList>
    </citation>
    <scope>NUCLEOTIDE SEQUENCE [LARGE SCALE GENOMIC DNA]</scope>
    <source>
        <strain evidence="10">CBS 109288 / IBT 7711</strain>
    </source>
</reference>
<dbReference type="SUPFAM" id="SSF55811">
    <property type="entry name" value="Nudix"/>
    <property type="match status" value="1"/>
</dbReference>
<dbReference type="SMART" id="SM00066">
    <property type="entry name" value="GAL4"/>
    <property type="match status" value="1"/>
</dbReference>
<dbReference type="AlphaFoldDB" id="A0A084APN4"/>
<evidence type="ECO:0000313" key="10">
    <source>
        <dbReference type="Proteomes" id="UP000028045"/>
    </source>
</evidence>
<accession>A0A084APN4</accession>
<dbReference type="PROSITE" id="PS51462">
    <property type="entry name" value="NUDIX"/>
    <property type="match status" value="1"/>
</dbReference>
<dbReference type="SUPFAM" id="SSF100950">
    <property type="entry name" value="NagB/RpiA/CoA transferase-like"/>
    <property type="match status" value="1"/>
</dbReference>
<evidence type="ECO:0000259" key="7">
    <source>
        <dbReference type="PROSITE" id="PS50048"/>
    </source>
</evidence>
<dbReference type="CDD" id="cd12148">
    <property type="entry name" value="fungal_TF_MHR"/>
    <property type="match status" value="1"/>
</dbReference>
<dbReference type="PANTHER" id="PTHR46910:SF39">
    <property type="entry name" value="ZN(II)2CYS6 TRANSCRIPTION FACTOR (EUROFUNG)"/>
    <property type="match status" value="1"/>
</dbReference>